<feature type="transmembrane region" description="Helical" evidence="8">
    <location>
        <begin position="486"/>
        <end position="509"/>
    </location>
</feature>
<dbReference type="PANTHER" id="PTHR11388">
    <property type="entry name" value="ORGANIC ANION TRANSPORTER"/>
    <property type="match status" value="1"/>
</dbReference>
<feature type="region of interest" description="Disordered" evidence="9">
    <location>
        <begin position="522"/>
        <end position="563"/>
    </location>
</feature>
<accession>A0A7J7JUE7</accession>
<feature type="compositionally biased region" description="Polar residues" evidence="9">
    <location>
        <begin position="543"/>
        <end position="563"/>
    </location>
</feature>
<dbReference type="InterPro" id="IPR002350">
    <property type="entry name" value="Kazal_dom"/>
</dbReference>
<feature type="transmembrane region" description="Helical" evidence="8">
    <location>
        <begin position="241"/>
        <end position="262"/>
    </location>
</feature>
<feature type="compositionally biased region" description="Basic and acidic residues" evidence="9">
    <location>
        <begin position="522"/>
        <end position="534"/>
    </location>
</feature>
<feature type="domain" description="Kazal-like" evidence="10">
    <location>
        <begin position="322"/>
        <end position="373"/>
    </location>
</feature>
<dbReference type="InterPro" id="IPR036058">
    <property type="entry name" value="Kazal_dom_sf"/>
</dbReference>
<keyword evidence="5 8" id="KW-1133">Transmembrane helix</keyword>
<dbReference type="SUPFAM" id="SSF103473">
    <property type="entry name" value="MFS general substrate transporter"/>
    <property type="match status" value="1"/>
</dbReference>
<evidence type="ECO:0000256" key="3">
    <source>
        <dbReference type="ARBA" id="ARBA00022475"/>
    </source>
</evidence>
<dbReference type="EMBL" id="VXIV02001765">
    <property type="protein sequence ID" value="KAF6029999.1"/>
    <property type="molecule type" value="Genomic_DNA"/>
</dbReference>
<organism evidence="11 12">
    <name type="scientific">Bugula neritina</name>
    <name type="common">Brown bryozoan</name>
    <name type="synonym">Sertularia neritina</name>
    <dbReference type="NCBI Taxonomy" id="10212"/>
    <lineage>
        <taxon>Eukaryota</taxon>
        <taxon>Metazoa</taxon>
        <taxon>Spiralia</taxon>
        <taxon>Lophotrochozoa</taxon>
        <taxon>Bryozoa</taxon>
        <taxon>Gymnolaemata</taxon>
        <taxon>Cheilostomatida</taxon>
        <taxon>Flustrina</taxon>
        <taxon>Buguloidea</taxon>
        <taxon>Bugulidae</taxon>
        <taxon>Bugula</taxon>
    </lineage>
</organism>
<evidence type="ECO:0000256" key="5">
    <source>
        <dbReference type="ARBA" id="ARBA00022989"/>
    </source>
</evidence>
<keyword evidence="12" id="KW-1185">Reference proteome</keyword>
<feature type="transmembrane region" description="Helical" evidence="8">
    <location>
        <begin position="68"/>
        <end position="95"/>
    </location>
</feature>
<dbReference type="Pfam" id="PF07648">
    <property type="entry name" value="Kazal_2"/>
    <property type="match status" value="1"/>
</dbReference>
<evidence type="ECO:0000256" key="1">
    <source>
        <dbReference type="ARBA" id="ARBA00004651"/>
    </source>
</evidence>
<evidence type="ECO:0000256" key="4">
    <source>
        <dbReference type="ARBA" id="ARBA00022692"/>
    </source>
</evidence>
<name>A0A7J7JUE7_BUGNE</name>
<comment type="caution">
    <text evidence="11">The sequence shown here is derived from an EMBL/GenBank/DDBJ whole genome shotgun (WGS) entry which is preliminary data.</text>
</comment>
<proteinExistence type="inferred from homology"/>
<feature type="transmembrane region" description="Helical" evidence="8">
    <location>
        <begin position="115"/>
        <end position="139"/>
    </location>
</feature>
<feature type="transmembrane region" description="Helical" evidence="8">
    <location>
        <begin position="29"/>
        <end position="56"/>
    </location>
</feature>
<dbReference type="InterPro" id="IPR036259">
    <property type="entry name" value="MFS_trans_sf"/>
</dbReference>
<dbReference type="Pfam" id="PF03137">
    <property type="entry name" value="OATP"/>
    <property type="match status" value="1"/>
</dbReference>
<evidence type="ECO:0000256" key="9">
    <source>
        <dbReference type="SAM" id="MobiDB-lite"/>
    </source>
</evidence>
<dbReference type="GO" id="GO:0016323">
    <property type="term" value="C:basolateral plasma membrane"/>
    <property type="evidence" value="ECO:0007669"/>
    <property type="project" value="TreeGrafter"/>
</dbReference>
<keyword evidence="6 8" id="KW-0472">Membrane</keyword>
<dbReference type="PROSITE" id="PS51465">
    <property type="entry name" value="KAZAL_2"/>
    <property type="match status" value="1"/>
</dbReference>
<feature type="transmembrane region" description="Helical" evidence="8">
    <location>
        <begin position="431"/>
        <end position="454"/>
    </location>
</feature>
<comment type="similarity">
    <text evidence="2 8">Belongs to the organo anion transporter (TC 2.A.60) family.</text>
</comment>
<comment type="caution">
    <text evidence="8">Lacks conserved residue(s) required for the propagation of feature annotation.</text>
</comment>
<keyword evidence="4 8" id="KW-0812">Transmembrane</keyword>
<dbReference type="NCBIfam" id="TIGR00805">
    <property type="entry name" value="oat"/>
    <property type="match status" value="1"/>
</dbReference>
<protein>
    <recommendedName>
        <fullName evidence="8">Solute carrier organic anion transporter family member</fullName>
    </recommendedName>
</protein>
<dbReference type="GO" id="GO:0043252">
    <property type="term" value="P:sodium-independent organic anion transport"/>
    <property type="evidence" value="ECO:0007669"/>
    <property type="project" value="TreeGrafter"/>
</dbReference>
<dbReference type="GO" id="GO:0015347">
    <property type="term" value="F:sodium-independent organic anion transmembrane transporter activity"/>
    <property type="evidence" value="ECO:0007669"/>
    <property type="project" value="TreeGrafter"/>
</dbReference>
<dbReference type="AlphaFoldDB" id="A0A7J7JUE7"/>
<keyword evidence="8" id="KW-0406">Ion transport</keyword>
<evidence type="ECO:0000256" key="6">
    <source>
        <dbReference type="ARBA" id="ARBA00023136"/>
    </source>
</evidence>
<evidence type="ECO:0000256" key="2">
    <source>
        <dbReference type="ARBA" id="ARBA00009657"/>
    </source>
</evidence>
<dbReference type="SUPFAM" id="SSF100895">
    <property type="entry name" value="Kazal-type serine protease inhibitors"/>
    <property type="match status" value="1"/>
</dbReference>
<sequence length="563" mass="61381">MKKSCLGEPSLLTSDGHCTEDELRSGTELYVVIFIISQSFIGIGSAPILTSALSYIDSHVSKTKSPQYLAFVYASATLGPVLGFGCGAALMELYVDFLKPSVIKQSLTSSDPQWVGAWWVGFLIFGVLTVLNAPPFFAFPKKLPQNRKELQVSVSEEATTSLHCSQSQQSQTSTHLSDTQQTSYSTLKQFPKAVMKLLKNPVYMLLNVATVFEMVIVTGFITFVPKYIETQFDTKTSQANLYTGSVAVPGAALGILSSGMLLKHLKLTPKGAIQLTIILSVLCLACFSMAFIFGCDNAQIAGVTVPYFNSMEPIKRLSSSTSNLTNECNSDCSCSANTYIPVCGPNSITYFSSCHAGCKVFSNDTLQSCSCIESELVPGQVEAGACTKHCGMLIPFILLVLAISFLIAALKTPITMVTIRCVEEDMRSFSLGIQMVMIRVCALLPAPIIFGNIIDTTCLWWKYECGKRKNCLIYNVEAFRYKYGDIFLGICAGLHLFGMLTFVACWYVMKRQNISYESETPADKGELYDKKSSSESRNTLSSTDYTIVGSTDTSPTLSSAAPL</sequence>
<evidence type="ECO:0000313" key="12">
    <source>
        <dbReference type="Proteomes" id="UP000593567"/>
    </source>
</evidence>
<dbReference type="OrthoDB" id="5062115at2759"/>
<evidence type="ECO:0000313" key="11">
    <source>
        <dbReference type="EMBL" id="KAF6029999.1"/>
    </source>
</evidence>
<evidence type="ECO:0000256" key="7">
    <source>
        <dbReference type="ARBA" id="ARBA00023157"/>
    </source>
</evidence>
<evidence type="ECO:0000259" key="10">
    <source>
        <dbReference type="PROSITE" id="PS51465"/>
    </source>
</evidence>
<keyword evidence="8" id="KW-0813">Transport</keyword>
<gene>
    <name evidence="11" type="ORF">EB796_011690</name>
</gene>
<reference evidence="11" key="1">
    <citation type="submission" date="2020-06" db="EMBL/GenBank/DDBJ databases">
        <title>Draft genome of Bugula neritina, a colonial animal packing powerful symbionts and potential medicines.</title>
        <authorList>
            <person name="Rayko M."/>
        </authorList>
    </citation>
    <scope>NUCLEOTIDE SEQUENCE [LARGE SCALE GENOMIC DNA]</scope>
    <source>
        <strain evidence="11">Kwan_BN1</strain>
    </source>
</reference>
<dbReference type="PANTHER" id="PTHR11388:SF142">
    <property type="entry name" value="SOLUTE CARRIER ORGANIC ANION TRANSPORTER FAMILY MEMBER 5A1"/>
    <property type="match status" value="1"/>
</dbReference>
<feature type="transmembrane region" description="Helical" evidence="8">
    <location>
        <begin position="392"/>
        <end position="410"/>
    </location>
</feature>
<keyword evidence="7" id="KW-1015">Disulfide bond</keyword>
<dbReference type="InterPro" id="IPR004156">
    <property type="entry name" value="OATP"/>
</dbReference>
<dbReference type="Gene3D" id="1.20.1250.20">
    <property type="entry name" value="MFS general substrate transporter like domains"/>
    <property type="match status" value="1"/>
</dbReference>
<feature type="transmembrane region" description="Helical" evidence="8">
    <location>
        <begin position="274"/>
        <end position="294"/>
    </location>
</feature>
<evidence type="ECO:0000256" key="8">
    <source>
        <dbReference type="RuleBase" id="RU362056"/>
    </source>
</evidence>
<keyword evidence="3" id="KW-1003">Cell membrane</keyword>
<comment type="subcellular location">
    <subcellularLocation>
        <location evidence="1 8">Cell membrane</location>
        <topology evidence="1 8">Multi-pass membrane protein</topology>
    </subcellularLocation>
</comment>
<dbReference type="Proteomes" id="UP000593567">
    <property type="component" value="Unassembled WGS sequence"/>
</dbReference>
<feature type="transmembrane region" description="Helical" evidence="8">
    <location>
        <begin position="202"/>
        <end position="221"/>
    </location>
</feature>
<dbReference type="GO" id="GO:0006811">
    <property type="term" value="P:monoatomic ion transport"/>
    <property type="evidence" value="ECO:0007669"/>
    <property type="project" value="UniProtKB-KW"/>
</dbReference>